<dbReference type="Proteomes" id="UP000823749">
    <property type="component" value="Chromosome 1"/>
</dbReference>
<evidence type="ECO:0000313" key="1">
    <source>
        <dbReference type="EMBL" id="KAG5565870.1"/>
    </source>
</evidence>
<gene>
    <name evidence="1" type="ORF">RHGRI_001698</name>
</gene>
<proteinExistence type="predicted"/>
<dbReference type="EMBL" id="JACTNZ010000001">
    <property type="protein sequence ID" value="KAG5565870.1"/>
    <property type="molecule type" value="Genomic_DNA"/>
</dbReference>
<dbReference type="PANTHER" id="PTHR45786">
    <property type="entry name" value="DNA BINDING PROTEIN-LIKE"/>
    <property type="match status" value="1"/>
</dbReference>
<evidence type="ECO:0000313" key="2">
    <source>
        <dbReference type="Proteomes" id="UP000823749"/>
    </source>
</evidence>
<accession>A0AAV6LL34</accession>
<protein>
    <submittedName>
        <fullName evidence="1">Uncharacterized protein</fullName>
    </submittedName>
</protein>
<keyword evidence="2" id="KW-1185">Reference proteome</keyword>
<name>A0AAV6LL34_9ERIC</name>
<comment type="caution">
    <text evidence="1">The sequence shown here is derived from an EMBL/GenBank/DDBJ whole genome shotgun (WGS) entry which is preliminary data.</text>
</comment>
<sequence>MKSIWFSLSDKTPLIDPRPTPTSELLQEDACANDDVEGVPPRDNAQCPISPCRNFLGEMDVLCPYCKALHWMDEKLNRSSKKNPLFGTCCLQGNVRLPLQITPPPPLQALYDGNDNQSKSFRAQSREYNAANAITSLGATLDKRVLSGRGPTSFTIHGELRHRTGSLLHIPGEHASYARLYIYDPKFLKLYC</sequence>
<reference evidence="1" key="1">
    <citation type="submission" date="2020-08" db="EMBL/GenBank/DDBJ databases">
        <title>Plant Genome Project.</title>
        <authorList>
            <person name="Zhang R.-G."/>
        </authorList>
    </citation>
    <scope>NUCLEOTIDE SEQUENCE</scope>
    <source>
        <strain evidence="1">WSP0</strain>
        <tissue evidence="1">Leaf</tissue>
    </source>
</reference>
<dbReference type="PANTHER" id="PTHR45786:SF74">
    <property type="entry name" value="ATP-DEPENDENT DNA HELICASE"/>
    <property type="match status" value="1"/>
</dbReference>
<organism evidence="1 2">
    <name type="scientific">Rhododendron griersonianum</name>
    <dbReference type="NCBI Taxonomy" id="479676"/>
    <lineage>
        <taxon>Eukaryota</taxon>
        <taxon>Viridiplantae</taxon>
        <taxon>Streptophyta</taxon>
        <taxon>Embryophyta</taxon>
        <taxon>Tracheophyta</taxon>
        <taxon>Spermatophyta</taxon>
        <taxon>Magnoliopsida</taxon>
        <taxon>eudicotyledons</taxon>
        <taxon>Gunneridae</taxon>
        <taxon>Pentapetalae</taxon>
        <taxon>asterids</taxon>
        <taxon>Ericales</taxon>
        <taxon>Ericaceae</taxon>
        <taxon>Ericoideae</taxon>
        <taxon>Rhodoreae</taxon>
        <taxon>Rhododendron</taxon>
    </lineage>
</organism>
<dbReference type="AlphaFoldDB" id="A0AAV6LL34"/>